<keyword evidence="2" id="KW-1185">Reference proteome</keyword>
<gene>
    <name evidence="1" type="ORF">BDY19DRAFT_966249</name>
</gene>
<comment type="caution">
    <text evidence="1">The sequence shown here is derived from an EMBL/GenBank/DDBJ whole genome shotgun (WGS) entry which is preliminary data.</text>
</comment>
<reference evidence="1" key="1">
    <citation type="journal article" date="2021" name="Environ. Microbiol.">
        <title>Gene family expansions and transcriptome signatures uncover fungal adaptations to wood decay.</title>
        <authorList>
            <person name="Hage H."/>
            <person name="Miyauchi S."/>
            <person name="Viragh M."/>
            <person name="Drula E."/>
            <person name="Min B."/>
            <person name="Chaduli D."/>
            <person name="Navarro D."/>
            <person name="Favel A."/>
            <person name="Norest M."/>
            <person name="Lesage-Meessen L."/>
            <person name="Balint B."/>
            <person name="Merenyi Z."/>
            <person name="de Eugenio L."/>
            <person name="Morin E."/>
            <person name="Martinez A.T."/>
            <person name="Baldrian P."/>
            <person name="Stursova M."/>
            <person name="Martinez M.J."/>
            <person name="Novotny C."/>
            <person name="Magnuson J.K."/>
            <person name="Spatafora J.W."/>
            <person name="Maurice S."/>
            <person name="Pangilinan J."/>
            <person name="Andreopoulos W."/>
            <person name="LaButti K."/>
            <person name="Hundley H."/>
            <person name="Na H."/>
            <person name="Kuo A."/>
            <person name="Barry K."/>
            <person name="Lipzen A."/>
            <person name="Henrissat B."/>
            <person name="Riley R."/>
            <person name="Ahrendt S."/>
            <person name="Nagy L.G."/>
            <person name="Grigoriev I.V."/>
            <person name="Martin F."/>
            <person name="Rosso M.N."/>
        </authorList>
    </citation>
    <scope>NUCLEOTIDE SEQUENCE</scope>
    <source>
        <strain evidence="1">CBS 384.51</strain>
    </source>
</reference>
<name>A0ACB8TU29_9APHY</name>
<evidence type="ECO:0000313" key="1">
    <source>
        <dbReference type="EMBL" id="KAI0085459.1"/>
    </source>
</evidence>
<proteinExistence type="predicted"/>
<dbReference type="Proteomes" id="UP001055072">
    <property type="component" value="Unassembled WGS sequence"/>
</dbReference>
<accession>A0ACB8TU29</accession>
<sequence>MSRLDPAGMSDAAGLNNSRTPQRIHEFFLYYIQRLAAEAKHVVYLAWCFIPLLYEARLRHIIPSEDCDSERDSSRSQEWRTALGEVIKLSRAASGIGFSCMCIGAYIVQNSYWSWSAMLGLILMILGIENMLTAFMVFLYIKLVAQHTDLFDLAVLRKDFVTQTAAVLAVPATSSIRCLLLAAISIMFYAQQSNVPQIDVQSYLPEQGATRNSHSHVDSRPPPLPSADHVLTLGQQICVGVVVGLLFLRALFVLYFILRLSRSTQRL</sequence>
<dbReference type="EMBL" id="MU274931">
    <property type="protein sequence ID" value="KAI0085459.1"/>
    <property type="molecule type" value="Genomic_DNA"/>
</dbReference>
<organism evidence="1 2">
    <name type="scientific">Irpex rosettiformis</name>
    <dbReference type="NCBI Taxonomy" id="378272"/>
    <lineage>
        <taxon>Eukaryota</taxon>
        <taxon>Fungi</taxon>
        <taxon>Dikarya</taxon>
        <taxon>Basidiomycota</taxon>
        <taxon>Agaricomycotina</taxon>
        <taxon>Agaricomycetes</taxon>
        <taxon>Polyporales</taxon>
        <taxon>Irpicaceae</taxon>
        <taxon>Irpex</taxon>
    </lineage>
</organism>
<evidence type="ECO:0000313" key="2">
    <source>
        <dbReference type="Proteomes" id="UP001055072"/>
    </source>
</evidence>
<protein>
    <submittedName>
        <fullName evidence="1">Uncharacterized protein</fullName>
    </submittedName>
</protein>